<dbReference type="Proteomes" id="UP000188605">
    <property type="component" value="Unassembled WGS sequence"/>
</dbReference>
<reference evidence="1" key="1">
    <citation type="submission" date="2016-08" db="EMBL/GenBank/DDBJ databases">
        <authorList>
            <person name="Ngugi D.K."/>
            <person name="Miyake S."/>
            <person name="Stingl U."/>
        </authorList>
    </citation>
    <scope>NUCLEOTIDE SEQUENCE</scope>
    <source>
        <strain evidence="1">SCG-B11WGA-EpuloA1</strain>
    </source>
</reference>
<evidence type="ECO:0000313" key="1">
    <source>
        <dbReference type="EMBL" id="ONI42048.1"/>
    </source>
</evidence>
<sequence length="281" mass="32630">MNLKEKFFLGKEDTKIFYLQDIPSNAKAIIIIAHGYMEHSGHYIDFASKLVEKNYGVCILDWRGNGKSEGEHGDINDFFLYVEDLKYLITNLNKYKKLIITYGHSMGGLITFLYGLIYPKDIKGQIFASPALGFPPLCKYIPKNIFQKIGRTVPVIKFKKLPFGINLAVKNKKFADKFAKDTLSNKFGTARFFDQFLRCGIEYAQNHAYQYEINSLFLLGTSDYVIPIKNTLTTLNKIPDFNKKVIVYRDCMHDLLHDEEYTINKILKDIFKWLKFITKEH</sequence>
<dbReference type="EMBL" id="LJDB01000022">
    <property type="protein sequence ID" value="ONI42048.1"/>
    <property type="molecule type" value="Genomic_DNA"/>
</dbReference>
<name>A0ACC8XF09_9FIRM</name>
<evidence type="ECO:0000313" key="2">
    <source>
        <dbReference type="Proteomes" id="UP000188605"/>
    </source>
</evidence>
<proteinExistence type="predicted"/>
<protein>
    <submittedName>
        <fullName evidence="1">Uncharacterized protein</fullName>
    </submittedName>
</protein>
<accession>A0ACC8XF09</accession>
<organism evidence="1 2">
    <name type="scientific">Candidatus Epulonipiscium fishelsonii</name>
    <dbReference type="NCBI Taxonomy" id="77094"/>
    <lineage>
        <taxon>Bacteria</taxon>
        <taxon>Bacillati</taxon>
        <taxon>Bacillota</taxon>
        <taxon>Clostridia</taxon>
        <taxon>Lachnospirales</taxon>
        <taxon>Lachnospiraceae</taxon>
        <taxon>Candidatus Epulonipiscium</taxon>
    </lineage>
</organism>
<keyword evidence="2" id="KW-1185">Reference proteome</keyword>
<comment type="caution">
    <text evidence="1">The sequence shown here is derived from an EMBL/GenBank/DDBJ whole genome shotgun (WGS) entry which is preliminary data.</text>
</comment>
<gene>
    <name evidence="1" type="ORF">AN396_00310</name>
</gene>